<comment type="caution">
    <text evidence="1">The sequence shown here is derived from an EMBL/GenBank/DDBJ whole genome shotgun (WGS) entry which is preliminary data.</text>
</comment>
<sequence length="316" mass="38157">MKKLRLSIEKYKIGDEYRILELFNEVFKKEMKLEYWTWRYNRSSKRYINLMWDDKILAGHYAVFPIKIKYNGSFIESGFSMTTMTSNNYKKLGIFKTLANQLYLDSYNELKIIWGFPNNNSLHGFIKYLEWNNLFDVNMLRIDIELIEQELKNKYNFIHMIDKFTNDYNELFSAISNKYDFIVKRDADYLNWRFIKNPENKYYILEYREDNVLKGYSVYKIYEEENILYSDIVDFLAINKYVFIELINKTLICIKKHSAKFANIWVTDLEYKKQLSDIGFKDKGLTTHFGILKNGEIEILKDSKKYYLTMSDSDVF</sequence>
<reference evidence="1 2" key="1">
    <citation type="submission" date="2021-06" db="EMBL/GenBank/DDBJ databases">
        <authorList>
            <person name="Sun Q."/>
            <person name="Li D."/>
        </authorList>
    </citation>
    <scope>NUCLEOTIDE SEQUENCE [LARGE SCALE GENOMIC DNA]</scope>
    <source>
        <strain evidence="1 2">MSJ-4</strain>
    </source>
</reference>
<dbReference type="Gene3D" id="3.40.630.30">
    <property type="match status" value="1"/>
</dbReference>
<evidence type="ECO:0000313" key="1">
    <source>
        <dbReference type="EMBL" id="MBU5591093.1"/>
    </source>
</evidence>
<dbReference type="InterPro" id="IPR016181">
    <property type="entry name" value="Acyl_CoA_acyltransferase"/>
</dbReference>
<accession>A0ABS6EYM3</accession>
<dbReference type="SUPFAM" id="SSF55729">
    <property type="entry name" value="Acyl-CoA N-acyltransferases (Nat)"/>
    <property type="match status" value="1"/>
</dbReference>
<gene>
    <name evidence="1" type="ORF">KQI89_04895</name>
</gene>
<evidence type="ECO:0000313" key="2">
    <source>
        <dbReference type="Proteomes" id="UP000736583"/>
    </source>
</evidence>
<dbReference type="Proteomes" id="UP000736583">
    <property type="component" value="Unassembled WGS sequence"/>
</dbReference>
<dbReference type="Pfam" id="PF13527">
    <property type="entry name" value="Acetyltransf_9"/>
    <property type="match status" value="1"/>
</dbReference>
<protein>
    <submittedName>
        <fullName evidence="1">GNAT family N-acetyltransferase</fullName>
    </submittedName>
</protein>
<proteinExistence type="predicted"/>
<name>A0ABS6EYM3_9CLOT</name>
<organism evidence="1 2">
    <name type="scientific">Clostridium simiarum</name>
    <dbReference type="NCBI Taxonomy" id="2841506"/>
    <lineage>
        <taxon>Bacteria</taxon>
        <taxon>Bacillati</taxon>
        <taxon>Bacillota</taxon>
        <taxon>Clostridia</taxon>
        <taxon>Eubacteriales</taxon>
        <taxon>Clostridiaceae</taxon>
        <taxon>Clostridium</taxon>
    </lineage>
</organism>
<keyword evidence="2" id="KW-1185">Reference proteome</keyword>
<dbReference type="EMBL" id="JAHLQL010000001">
    <property type="protein sequence ID" value="MBU5591093.1"/>
    <property type="molecule type" value="Genomic_DNA"/>
</dbReference>